<reference evidence="1" key="1">
    <citation type="journal article" date="2021" name="ISME J.">
        <title>Mercury methylation by metabolically versatile and cosmopolitan marine bacteria.</title>
        <authorList>
            <person name="Lin H."/>
            <person name="Ascher D.B."/>
            <person name="Myung Y."/>
            <person name="Lamborg C.H."/>
            <person name="Hallam S.J."/>
            <person name="Gionfriddo C.M."/>
            <person name="Holt K.E."/>
            <person name="Moreau J.W."/>
        </authorList>
    </citation>
    <scope>NUCLEOTIDE SEQUENCE</scope>
    <source>
        <strain evidence="1">SI075_bin30</strain>
    </source>
</reference>
<evidence type="ECO:0000313" key="2">
    <source>
        <dbReference type="Proteomes" id="UP000722459"/>
    </source>
</evidence>
<dbReference type="Proteomes" id="UP000722459">
    <property type="component" value="Unassembled WGS sequence"/>
</dbReference>
<dbReference type="EMBL" id="JABJNZ010000012">
    <property type="protein sequence ID" value="MBT4870032.1"/>
    <property type="molecule type" value="Genomic_DNA"/>
</dbReference>
<evidence type="ECO:0000313" key="1">
    <source>
        <dbReference type="EMBL" id="MBT4870032.1"/>
    </source>
</evidence>
<organism evidence="1 2">
    <name type="scientific">Candidatus Iainarchaeum sp</name>
    <dbReference type="NCBI Taxonomy" id="3101447"/>
    <lineage>
        <taxon>Archaea</taxon>
        <taxon>Candidatus Iainarchaeota</taxon>
        <taxon>Candidatus Iainarchaeia</taxon>
        <taxon>Candidatus Iainarchaeales</taxon>
        <taxon>Candidatus Iainarchaeaceae</taxon>
        <taxon>Candidatus Iainarchaeum</taxon>
    </lineage>
</organism>
<gene>
    <name evidence="1" type="ORF">HON47_00460</name>
</gene>
<comment type="caution">
    <text evidence="1">The sequence shown here is derived from an EMBL/GenBank/DDBJ whole genome shotgun (WGS) entry which is preliminary data.</text>
</comment>
<name>A0A8T5GDN2_9ARCH</name>
<proteinExistence type="predicted"/>
<sequence length="135" mass="15778">MKIAVSEDTDVKKVPKDTEEIHLVRPIKKENLDFLLKNRPIKKISLSSSCLKRLPKKAQIKIKERGIEISVEKKRGRALDLTMEQMLEIIELRKDYQSIREIEKVMDIPKSTVHYLLKYADRGKVKKGSTIMYLK</sequence>
<accession>A0A8T5GDN2</accession>
<dbReference type="AlphaFoldDB" id="A0A8T5GDN2"/>
<protein>
    <submittedName>
        <fullName evidence="1">Uncharacterized protein</fullName>
    </submittedName>
</protein>